<protein>
    <submittedName>
        <fullName evidence="2">Thiopeptide maturation pyridine synthase</fullName>
    </submittedName>
</protein>
<name>A0ABV9BU93_9ACTN</name>
<organism evidence="2 3">
    <name type="scientific">Streptomyces ehimensis</name>
    <dbReference type="NCBI Taxonomy" id="68195"/>
    <lineage>
        <taxon>Bacteria</taxon>
        <taxon>Bacillati</taxon>
        <taxon>Actinomycetota</taxon>
        <taxon>Actinomycetes</taxon>
        <taxon>Kitasatosporales</taxon>
        <taxon>Streptomycetaceae</taxon>
        <taxon>Streptomyces</taxon>
    </lineage>
</organism>
<dbReference type="NCBIfam" id="NF045556">
    <property type="entry name" value="TbtD_PbtD_pyrid"/>
    <property type="match status" value="1"/>
</dbReference>
<dbReference type="Pfam" id="PF14028">
    <property type="entry name" value="Lant_dehydr_C"/>
    <property type="match status" value="1"/>
</dbReference>
<dbReference type="EMBL" id="JBHSFS010000022">
    <property type="protein sequence ID" value="MFC4517546.1"/>
    <property type="molecule type" value="Genomic_DNA"/>
</dbReference>
<evidence type="ECO:0000313" key="2">
    <source>
        <dbReference type="EMBL" id="MFC4517546.1"/>
    </source>
</evidence>
<sequence length="355" mass="39905">MTWRSVRVRYYERNKDDLILDAVRPLFAELGDSVRSPYFQRHWRQGPHVRVNFRTADADWERSVLPTARRVLTGYLRDHPSTAMPDVAAELRRHATMAEQEEERGPLSPWFPDNSVQAEPFDDRAHIFGDGRLVDLLGTAYAESSALAFAMLEDIRSGTADRLGLALDLMFCLAHTSLPPISRGYMSFRSHSEGFLVLCADPEAVRAAFDAAYRRQKDRLAERMRAVEAGQVPYVRQWAAHTRRLKAAAEPLLAAGAALDRRASAGDARTPSSSELLDLLSRNEDYRQQVLSTTWFQSHRLAVNELYSHLGRLGIVPSQRFLLAHLVANTVEDSYGVSALERARHFAAAHPGGAR</sequence>
<comment type="caution">
    <text evidence="2">The sequence shown here is derived from an EMBL/GenBank/DDBJ whole genome shotgun (WGS) entry which is preliminary data.</text>
</comment>
<evidence type="ECO:0000313" key="3">
    <source>
        <dbReference type="Proteomes" id="UP001595990"/>
    </source>
</evidence>
<reference evidence="3" key="1">
    <citation type="journal article" date="2019" name="Int. J. Syst. Evol. Microbiol.">
        <title>The Global Catalogue of Microorganisms (GCM) 10K type strain sequencing project: providing services to taxonomists for standard genome sequencing and annotation.</title>
        <authorList>
            <consortium name="The Broad Institute Genomics Platform"/>
            <consortium name="The Broad Institute Genome Sequencing Center for Infectious Disease"/>
            <person name="Wu L."/>
            <person name="Ma J."/>
        </authorList>
    </citation>
    <scope>NUCLEOTIDE SEQUENCE [LARGE SCALE GENOMIC DNA]</scope>
    <source>
        <strain evidence="3">CECT 8064</strain>
    </source>
</reference>
<evidence type="ECO:0000259" key="1">
    <source>
        <dbReference type="Pfam" id="PF14028"/>
    </source>
</evidence>
<proteinExistence type="predicted"/>
<keyword evidence="3" id="KW-1185">Reference proteome</keyword>
<dbReference type="Proteomes" id="UP001595990">
    <property type="component" value="Unassembled WGS sequence"/>
</dbReference>
<gene>
    <name evidence="2" type="ORF">ACFPEN_32125</name>
</gene>
<dbReference type="InterPro" id="IPR023809">
    <property type="entry name" value="Thiopep_bacteriocin_synth_dom"/>
</dbReference>
<dbReference type="InterPro" id="IPR054643">
    <property type="entry name" value="TbtD_PbtD_pyrid"/>
</dbReference>
<feature type="domain" description="Thiopeptide-type bacteriocin biosynthesis" evidence="1">
    <location>
        <begin position="3"/>
        <end position="330"/>
    </location>
</feature>
<dbReference type="RefSeq" id="WP_417924108.1">
    <property type="nucleotide sequence ID" value="NZ_JBHSFS010000022.1"/>
</dbReference>
<accession>A0ABV9BU93</accession>